<organism evidence="2 3">
    <name type="scientific">Tagetes erecta</name>
    <name type="common">African marigold</name>
    <dbReference type="NCBI Taxonomy" id="13708"/>
    <lineage>
        <taxon>Eukaryota</taxon>
        <taxon>Viridiplantae</taxon>
        <taxon>Streptophyta</taxon>
        <taxon>Embryophyta</taxon>
        <taxon>Tracheophyta</taxon>
        <taxon>Spermatophyta</taxon>
        <taxon>Magnoliopsida</taxon>
        <taxon>eudicotyledons</taxon>
        <taxon>Gunneridae</taxon>
        <taxon>Pentapetalae</taxon>
        <taxon>asterids</taxon>
        <taxon>campanulids</taxon>
        <taxon>Asterales</taxon>
        <taxon>Asteraceae</taxon>
        <taxon>Asteroideae</taxon>
        <taxon>Heliantheae alliance</taxon>
        <taxon>Tageteae</taxon>
        <taxon>Tagetes</taxon>
    </lineage>
</organism>
<gene>
    <name evidence="2" type="ORF">QVD17_08353</name>
</gene>
<comment type="caution">
    <text evidence="2">The sequence shown here is derived from an EMBL/GenBank/DDBJ whole genome shotgun (WGS) entry which is preliminary data.</text>
</comment>
<dbReference type="EMBL" id="JAUHHV010000002">
    <property type="protein sequence ID" value="KAK1431745.1"/>
    <property type="molecule type" value="Genomic_DNA"/>
</dbReference>
<evidence type="ECO:0000313" key="2">
    <source>
        <dbReference type="EMBL" id="KAK1431745.1"/>
    </source>
</evidence>
<feature type="region of interest" description="Disordered" evidence="1">
    <location>
        <begin position="453"/>
        <end position="497"/>
    </location>
</feature>
<sequence>MDGGGVRTCGGSSSRGGVGSHSGGGSRGDSGSRTRGGGGGSGTRGGGGSGTRDGGGSGTRGGGGSGTRGGGGGTRGGGRTRGGGGGRTHSGGTNGGGETRGGGSGGTYGGNGAHNIRIQEPDSYSYTSKGKTTQTCGRYVMVRGGKGGGVVGNHSRVARGDGIVDDNEDECDYNEDDSRYEDDFCESDGAEIARGEDVGIDDVVFKGVSFQDTGGKDDGGGERPWIRRVGDKIESIKNARNDGNVIGIKEKRFDIICNYPPKKIPLERWQRLCKAWDTEKWFKRSMAGSNNYQSDLSRHTGGSMGFDEHRIRLEKQKGGKVGFDLVFIDTHATKDTKKRLRDGEITIQDLDELEFVTERSKDSHTLFQKELEKDYGPKNYENPDRDDEAVWKRMHPDSGRRLFGVGSSDSSFVLNGRYPSFYGCSSYGDARQSQEVQSVRLELEKERAARENLENRLEQLEKNREEEREQARVEKEKERAERDKLQKRMDDILKRIG</sequence>
<accession>A0AAD8NXK2</accession>
<dbReference type="AlphaFoldDB" id="A0AAD8NXK2"/>
<evidence type="ECO:0000256" key="1">
    <source>
        <dbReference type="SAM" id="MobiDB-lite"/>
    </source>
</evidence>
<feature type="compositionally biased region" description="Gly residues" evidence="1">
    <location>
        <begin position="1"/>
        <end position="112"/>
    </location>
</feature>
<feature type="region of interest" description="Disordered" evidence="1">
    <location>
        <begin position="1"/>
        <end position="116"/>
    </location>
</feature>
<dbReference type="InterPro" id="IPR004252">
    <property type="entry name" value="Probable_transposase_24"/>
</dbReference>
<keyword evidence="3" id="KW-1185">Reference proteome</keyword>
<dbReference type="Pfam" id="PF03004">
    <property type="entry name" value="Transposase_24"/>
    <property type="match status" value="1"/>
</dbReference>
<protein>
    <submittedName>
        <fullName evidence="2">Uncharacterized protein</fullName>
    </submittedName>
</protein>
<evidence type="ECO:0000313" key="3">
    <source>
        <dbReference type="Proteomes" id="UP001229421"/>
    </source>
</evidence>
<dbReference type="Proteomes" id="UP001229421">
    <property type="component" value="Unassembled WGS sequence"/>
</dbReference>
<proteinExistence type="predicted"/>
<reference evidence="2" key="1">
    <citation type="journal article" date="2023" name="bioRxiv">
        <title>Improved chromosome-level genome assembly for marigold (Tagetes erecta).</title>
        <authorList>
            <person name="Jiang F."/>
            <person name="Yuan L."/>
            <person name="Wang S."/>
            <person name="Wang H."/>
            <person name="Xu D."/>
            <person name="Wang A."/>
            <person name="Fan W."/>
        </authorList>
    </citation>
    <scope>NUCLEOTIDE SEQUENCE</scope>
    <source>
        <strain evidence="2">WSJ</strain>
        <tissue evidence="2">Leaf</tissue>
    </source>
</reference>
<name>A0AAD8NXK2_TARER</name>